<dbReference type="PANTHER" id="PTHR30441:SF8">
    <property type="entry name" value="DUF748 DOMAIN-CONTAINING PROTEIN"/>
    <property type="match status" value="1"/>
</dbReference>
<dbReference type="GO" id="GO:0090313">
    <property type="term" value="P:regulation of protein targeting to membrane"/>
    <property type="evidence" value="ECO:0007669"/>
    <property type="project" value="TreeGrafter"/>
</dbReference>
<keyword evidence="2" id="KW-0812">Transmembrane</keyword>
<protein>
    <submittedName>
        <fullName evidence="3">DUF748 domain-containing protein</fullName>
    </submittedName>
</protein>
<sequence>MGRPKTILLWVTVFFAVFTVAGFFVAPPLLKSAILRKLSDSLHREASIRQIRVNPYALSITVRGFALKDRETEDTFFSFDELFARLKVLSIFKKAIIVGDARLTRPHGHVVRNEDGSYNFSDLLAMAKSPASESAKSSKPIQFSINNITISGGSLDFADLPKDTFHEVKDLALTIPFISNMPYYVDTYVEPSFSAVINGNPYSIEGKTKPFAESRESEFAIDIKGFDVARYLPYIPVKMDFKVLSGTIDLAGKITFVQHKNKPPSLIAGGNIGFRNIDVIDGKKAPLVKLSSAEIDLTSYEVYANSIRVAKAGFQSPEVAVRRSKKGIVTLLSLFPKDKTAVKKTLVKEPPAKIKDVRPFALAIDTLQVAEGKVLFEDLEPPDPLRLQAQNLNIQAEGISLEKNSKADVQLSFTLGKRGIFSAKGAMGISPLSINLVMAAKGIEIRDLQPYFTEKIRLYVTGGDVSASGSLAVQDREGKGLTARYTGKVLVANFSSLDKNTAEDFAKWKTLALGPLDVGYNPTYAHIKGIALADFYSAVVINPDGTLSFSRIMEEEPTRRGSHWAASPGTGAPTSEKATAEHPLDIEIGKISLQGGTIRFTDRLIKPSYSAALTEIGGRITGLSPRKNRRADVELRGKLDNYIPLEITGKINPWKEDLYVDLAMKFKDLELSPLTPYSGRYVGYNLEKGKLSFDVQYLIVNKKLDAKNVIFFDQLTLGDRVESPDATRLPVKLAIALLKDRHGRIKLDIPVTGSIDDPKFSIWKIIWKIIGNLLAKAAASPFALLGSMLGGGEELSYLEFDYGRATLSEANIKKLDTLANALEQKPFIKLDIEGHADPERDREGLKNYLVSRKVKTQKLKEMVKKGSPPVPVDEVTVEPPEYEKYLKKAYEAEKFPKPRNIIGLAKSLPVGEMEKLMLTHTAVNDDDMRMLANRRAMNAKELILKSGKVTPDRVFVVEPKSLAPEKKGGTRESRVDFRLK</sequence>
<dbReference type="EMBL" id="JAAYEE010000050">
    <property type="protein sequence ID" value="NLW34431.1"/>
    <property type="molecule type" value="Genomic_DNA"/>
</dbReference>
<dbReference type="GO" id="GO:0005886">
    <property type="term" value="C:plasma membrane"/>
    <property type="evidence" value="ECO:0007669"/>
    <property type="project" value="TreeGrafter"/>
</dbReference>
<evidence type="ECO:0000256" key="2">
    <source>
        <dbReference type="SAM" id="Phobius"/>
    </source>
</evidence>
<evidence type="ECO:0000256" key="1">
    <source>
        <dbReference type="SAM" id="MobiDB-lite"/>
    </source>
</evidence>
<keyword evidence="2" id="KW-0472">Membrane</keyword>
<dbReference type="Proteomes" id="UP000777265">
    <property type="component" value="Unassembled WGS sequence"/>
</dbReference>
<proteinExistence type="predicted"/>
<feature type="compositionally biased region" description="Basic and acidic residues" evidence="1">
    <location>
        <begin position="963"/>
        <end position="980"/>
    </location>
</feature>
<dbReference type="PANTHER" id="PTHR30441">
    <property type="entry name" value="DUF748 DOMAIN-CONTAINING PROTEIN"/>
    <property type="match status" value="1"/>
</dbReference>
<reference evidence="3" key="1">
    <citation type="journal article" date="2020" name="Biotechnol. Biofuels">
        <title>New insights from the biogas microbiome by comprehensive genome-resolved metagenomics of nearly 1600 species originating from multiple anaerobic digesters.</title>
        <authorList>
            <person name="Campanaro S."/>
            <person name="Treu L."/>
            <person name="Rodriguez-R L.M."/>
            <person name="Kovalovszki A."/>
            <person name="Ziels R.M."/>
            <person name="Maus I."/>
            <person name="Zhu X."/>
            <person name="Kougias P.G."/>
            <person name="Basile A."/>
            <person name="Luo G."/>
            <person name="Schluter A."/>
            <person name="Konstantinidis K.T."/>
            <person name="Angelidaki I."/>
        </authorList>
    </citation>
    <scope>NUCLEOTIDE SEQUENCE</scope>
    <source>
        <strain evidence="3">AS06rmzACSIP_7</strain>
    </source>
</reference>
<reference evidence="3" key="2">
    <citation type="submission" date="2020-01" db="EMBL/GenBank/DDBJ databases">
        <authorList>
            <person name="Campanaro S."/>
        </authorList>
    </citation>
    <scope>NUCLEOTIDE SEQUENCE</scope>
    <source>
        <strain evidence="3">AS06rmzACSIP_7</strain>
    </source>
</reference>
<dbReference type="InterPro" id="IPR052894">
    <property type="entry name" value="AsmA-related"/>
</dbReference>
<name>A0A971M2M5_9BACT</name>
<dbReference type="AlphaFoldDB" id="A0A971M2M5"/>
<feature type="region of interest" description="Disordered" evidence="1">
    <location>
        <begin position="558"/>
        <end position="577"/>
    </location>
</feature>
<dbReference type="SUPFAM" id="SSF103088">
    <property type="entry name" value="OmpA-like"/>
    <property type="match status" value="1"/>
</dbReference>
<evidence type="ECO:0000313" key="3">
    <source>
        <dbReference type="EMBL" id="NLW34431.1"/>
    </source>
</evidence>
<feature type="transmembrane region" description="Helical" evidence="2">
    <location>
        <begin position="7"/>
        <end position="30"/>
    </location>
</feature>
<evidence type="ECO:0000313" key="4">
    <source>
        <dbReference type="Proteomes" id="UP000777265"/>
    </source>
</evidence>
<feature type="region of interest" description="Disordered" evidence="1">
    <location>
        <begin position="961"/>
        <end position="980"/>
    </location>
</feature>
<dbReference type="InterPro" id="IPR036737">
    <property type="entry name" value="OmpA-like_sf"/>
</dbReference>
<gene>
    <name evidence="3" type="ORF">GXY80_02960</name>
</gene>
<dbReference type="Gene3D" id="3.30.1330.60">
    <property type="entry name" value="OmpA-like domain"/>
    <property type="match status" value="1"/>
</dbReference>
<comment type="caution">
    <text evidence="3">The sequence shown here is derived from an EMBL/GenBank/DDBJ whole genome shotgun (WGS) entry which is preliminary data.</text>
</comment>
<organism evidence="3 4">
    <name type="scientific">Syntrophorhabdus aromaticivorans</name>
    <dbReference type="NCBI Taxonomy" id="328301"/>
    <lineage>
        <taxon>Bacteria</taxon>
        <taxon>Pseudomonadati</taxon>
        <taxon>Thermodesulfobacteriota</taxon>
        <taxon>Syntrophorhabdia</taxon>
        <taxon>Syntrophorhabdales</taxon>
        <taxon>Syntrophorhabdaceae</taxon>
        <taxon>Syntrophorhabdus</taxon>
    </lineage>
</organism>
<keyword evidence="2" id="KW-1133">Transmembrane helix</keyword>
<accession>A0A971M2M5</accession>
<dbReference type="Pfam" id="PF05359">
    <property type="entry name" value="DUF748"/>
    <property type="match status" value="2"/>
</dbReference>
<dbReference type="InterPro" id="IPR008023">
    <property type="entry name" value="DUF748"/>
</dbReference>